<keyword evidence="1" id="KW-0175">Coiled coil</keyword>
<evidence type="ECO:0000256" key="1">
    <source>
        <dbReference type="SAM" id="Coils"/>
    </source>
</evidence>
<evidence type="ECO:0000256" key="2">
    <source>
        <dbReference type="SAM" id="MobiDB-lite"/>
    </source>
</evidence>
<gene>
    <name evidence="3" type="ORF">MOQ_001636</name>
</gene>
<feature type="region of interest" description="Disordered" evidence="2">
    <location>
        <begin position="335"/>
        <end position="361"/>
    </location>
</feature>
<dbReference type="PANTHER" id="PTHR45703:SF36">
    <property type="entry name" value="DYNEIN HEAVY CHAIN, CYTOPLASMIC"/>
    <property type="match status" value="1"/>
</dbReference>
<keyword evidence="4" id="KW-1185">Reference proteome</keyword>
<dbReference type="OrthoDB" id="447173at2759"/>
<protein>
    <recommendedName>
        <fullName evidence="5">Dynein heavy chain, cytosolic</fullName>
    </recommendedName>
</protein>
<comment type="caution">
    <text evidence="3">The sequence shown here is derived from an EMBL/GenBank/DDBJ whole genome shotgun (WGS) entry which is preliminary data.</text>
</comment>
<dbReference type="GO" id="GO:0051959">
    <property type="term" value="F:dynein light intermediate chain binding"/>
    <property type="evidence" value="ECO:0007669"/>
    <property type="project" value="InterPro"/>
</dbReference>
<dbReference type="GO" id="GO:0007018">
    <property type="term" value="P:microtubule-based movement"/>
    <property type="evidence" value="ECO:0007669"/>
    <property type="project" value="InterPro"/>
</dbReference>
<dbReference type="GO" id="GO:0045505">
    <property type="term" value="F:dynein intermediate chain binding"/>
    <property type="evidence" value="ECO:0007669"/>
    <property type="project" value="InterPro"/>
</dbReference>
<evidence type="ECO:0000313" key="4">
    <source>
        <dbReference type="Proteomes" id="UP000007350"/>
    </source>
</evidence>
<proteinExistence type="predicted"/>
<dbReference type="EMBL" id="AHKC01007338">
    <property type="protein sequence ID" value="EKF38157.1"/>
    <property type="molecule type" value="Genomic_DNA"/>
</dbReference>
<organism evidence="3 4">
    <name type="scientific">Trypanosoma cruzi marinkellei</name>
    <dbReference type="NCBI Taxonomy" id="85056"/>
    <lineage>
        <taxon>Eukaryota</taxon>
        <taxon>Discoba</taxon>
        <taxon>Euglenozoa</taxon>
        <taxon>Kinetoplastea</taxon>
        <taxon>Metakinetoplastina</taxon>
        <taxon>Trypanosomatida</taxon>
        <taxon>Trypanosomatidae</taxon>
        <taxon>Trypanosoma</taxon>
        <taxon>Schizotrypanum</taxon>
    </lineage>
</organism>
<feature type="region of interest" description="Disordered" evidence="2">
    <location>
        <begin position="630"/>
        <end position="654"/>
    </location>
</feature>
<evidence type="ECO:0000313" key="3">
    <source>
        <dbReference type="EMBL" id="EKF38157.1"/>
    </source>
</evidence>
<sequence>MRKGRKSGTLYSSPRSAAGDAAFAKAFPMFTPVSAFARTSCKATSSSTLEFLHSDPRHVRVCVNDLVAYEYIDEYHQWQWGLATVLAPPAPRHVQLLLWRHDAASLPDPQSTGSGLISTEERKRVMARLEQLPQQRARVNEEMEAIHKAIATKQAAYMVSRRRIENAATAAERALVEACTRIHEVEARDWRETRCYRNPPEIVVLVMEAVLTVIGEKCVSWAQIQSVIRSPEFVSTVEVFDPAKMSAETKEKIRSKYLSNPRFTYGDAMNGSQALGYLQQWVVAQMDAASATEELAEYDEQHLNDRSAIAHMEGQIDAFRQTLEEYADEEERLHAALEGRSMPANKKKKEEEEERDNDAQKNIGAEYKSVLRGKNAVWTLTEDTIVTLRSAILCNYDRPDSTIVRLTAEQVHELEDALKKRESGWKDDQRADAQRRTLQNALEELRGEHGRKLKRLQELESSSHATQQELEERRRELEKLNQVITEAGLSLHTPRPSSTSTPSHATPRTLRPNKPQLPVFGPAADSAALSRDGVEGEVAEKIADLENRLKRALHENPTAAQVQLLEDDLWAVQEELRHAKEELDNFRTANAPNYYTSSALRMDKESTPEAQLAAAQRQIEELEAALEEALERGRQHQGQSLQADEKSNGKVGDDEMQGRIQRLNEGFQRQRWDTEGIAERLNEELHAHKETRQKLADKEYELKVLWDRQCEADREKESARTALQETERELEKLRGQLREQKDGLHAARPKEYRWESEAKAPRGRHSSQLYEILGRLRDEAGRQSLEAKSTEMVLDEVRTLLGKGLTAY</sequence>
<dbReference type="PANTHER" id="PTHR45703">
    <property type="entry name" value="DYNEIN HEAVY CHAIN"/>
    <property type="match status" value="1"/>
</dbReference>
<name>K2PAS1_TRYCR</name>
<dbReference type="GO" id="GO:0030286">
    <property type="term" value="C:dynein complex"/>
    <property type="evidence" value="ECO:0007669"/>
    <property type="project" value="InterPro"/>
</dbReference>
<reference evidence="3 4" key="1">
    <citation type="journal article" date="2012" name="BMC Genomics">
        <title>Comparative genomic analysis of human infective Trypanosoma cruzi lineages with the bat-restricted subspecies T. cruzi marinkellei.</title>
        <authorList>
            <person name="Franzen O."/>
            <person name="Talavera-Lopez C."/>
            <person name="Ochaya S."/>
            <person name="Butler C.E."/>
            <person name="Messenger L.A."/>
            <person name="Lewis M.D."/>
            <person name="Llewellyn M.S."/>
            <person name="Marinkelle C.J."/>
            <person name="Tyler K.M."/>
            <person name="Miles M.A."/>
            <person name="Andersson B."/>
        </authorList>
    </citation>
    <scope>NUCLEOTIDE SEQUENCE [LARGE SCALE GENOMIC DNA]</scope>
    <source>
        <strain evidence="3 4">B7</strain>
    </source>
</reference>
<dbReference type="AlphaFoldDB" id="K2PAS1"/>
<accession>K2PAS1</accession>
<evidence type="ECO:0008006" key="5">
    <source>
        <dbReference type="Google" id="ProtNLM"/>
    </source>
</evidence>
<feature type="region of interest" description="Disordered" evidence="2">
    <location>
        <begin position="486"/>
        <end position="517"/>
    </location>
</feature>
<dbReference type="InterPro" id="IPR026983">
    <property type="entry name" value="DHC"/>
</dbReference>
<feature type="coiled-coil region" evidence="1">
    <location>
        <begin position="678"/>
        <end position="743"/>
    </location>
</feature>
<dbReference type="Gene3D" id="1.20.920.20">
    <property type="match status" value="1"/>
</dbReference>
<dbReference type="Proteomes" id="UP000007350">
    <property type="component" value="Unassembled WGS sequence"/>
</dbReference>
<feature type="compositionally biased region" description="Low complexity" evidence="2">
    <location>
        <begin position="489"/>
        <end position="509"/>
    </location>
</feature>
<feature type="compositionally biased region" description="Basic and acidic residues" evidence="2">
    <location>
        <begin position="643"/>
        <end position="654"/>
    </location>
</feature>